<accession>A0A1M4W8C1</accession>
<feature type="signal peptide" evidence="1">
    <location>
        <begin position="1"/>
        <end position="22"/>
    </location>
</feature>
<evidence type="ECO:0000256" key="1">
    <source>
        <dbReference type="SAM" id="SignalP"/>
    </source>
</evidence>
<reference evidence="2 3" key="1">
    <citation type="submission" date="2016-11" db="EMBL/GenBank/DDBJ databases">
        <authorList>
            <person name="Jaros S."/>
            <person name="Januszkiewicz K."/>
            <person name="Wedrychowicz H."/>
        </authorList>
    </citation>
    <scope>NUCLEOTIDE SEQUENCE [LARGE SCALE GENOMIC DNA]</scope>
    <source>
        <strain evidence="2 3">DSM 19436</strain>
    </source>
</reference>
<name>A0A1M4W8C1_9HYPH</name>
<evidence type="ECO:0000313" key="3">
    <source>
        <dbReference type="Proteomes" id="UP000184485"/>
    </source>
</evidence>
<sequence>MLVALFLVVQALFSGVAAGARADVSLSGDVICSSSGGWSVAGPAGQPSDRTHLVDCCTLGCPMLGGAVPGPVAFSPPVHIHVLATLGAPASDHAVLVRAELAPLRSRAPPQA</sequence>
<dbReference type="EMBL" id="FQUP01000001">
    <property type="protein sequence ID" value="SHE77395.1"/>
    <property type="molecule type" value="Genomic_DNA"/>
</dbReference>
<feature type="chain" id="PRO_5012589848" description="DUF2946 domain-containing protein" evidence="1">
    <location>
        <begin position="23"/>
        <end position="112"/>
    </location>
</feature>
<protein>
    <recommendedName>
        <fullName evidence="4">DUF2946 domain-containing protein</fullName>
    </recommendedName>
</protein>
<dbReference type="OrthoDB" id="7365878at2"/>
<dbReference type="Pfam" id="PF11162">
    <property type="entry name" value="DUF2946"/>
    <property type="match status" value="1"/>
</dbReference>
<organism evidence="2 3">
    <name type="scientific">Kaistia soli DSM 19436</name>
    <dbReference type="NCBI Taxonomy" id="1122133"/>
    <lineage>
        <taxon>Bacteria</taxon>
        <taxon>Pseudomonadati</taxon>
        <taxon>Pseudomonadota</taxon>
        <taxon>Alphaproteobacteria</taxon>
        <taxon>Hyphomicrobiales</taxon>
        <taxon>Kaistiaceae</taxon>
        <taxon>Kaistia</taxon>
    </lineage>
</organism>
<evidence type="ECO:0000313" key="2">
    <source>
        <dbReference type="EMBL" id="SHE77395.1"/>
    </source>
</evidence>
<dbReference type="InterPro" id="IPR021333">
    <property type="entry name" value="DUF2946"/>
</dbReference>
<dbReference type="RefSeq" id="WP_073051552.1">
    <property type="nucleotide sequence ID" value="NZ_FQUP01000001.1"/>
</dbReference>
<keyword evidence="3" id="KW-1185">Reference proteome</keyword>
<evidence type="ECO:0008006" key="4">
    <source>
        <dbReference type="Google" id="ProtNLM"/>
    </source>
</evidence>
<gene>
    <name evidence="2" type="ORF">SAMN02745157_0908</name>
</gene>
<proteinExistence type="predicted"/>
<keyword evidence="1" id="KW-0732">Signal</keyword>
<dbReference type="Proteomes" id="UP000184485">
    <property type="component" value="Unassembled WGS sequence"/>
</dbReference>
<dbReference type="AlphaFoldDB" id="A0A1M4W8C1"/>
<dbReference type="STRING" id="1122133.SAMN02745157_0908"/>